<feature type="transmembrane region" description="Helical" evidence="11">
    <location>
        <begin position="95"/>
        <end position="121"/>
    </location>
</feature>
<dbReference type="InterPro" id="IPR000276">
    <property type="entry name" value="GPCR_Rhodpsn"/>
</dbReference>
<feature type="region of interest" description="Disordered" evidence="10">
    <location>
        <begin position="225"/>
        <end position="308"/>
    </location>
</feature>
<gene>
    <name evidence="13" type="ORF">H4Q32_018463</name>
</gene>
<feature type="compositionally biased region" description="Basic and acidic residues" evidence="10">
    <location>
        <begin position="230"/>
        <end position="270"/>
    </location>
</feature>
<accession>A0ABQ8LCD6</accession>
<feature type="transmembrane region" description="Helical" evidence="11">
    <location>
        <begin position="62"/>
        <end position="83"/>
    </location>
</feature>
<proteinExistence type="predicted"/>
<evidence type="ECO:0000256" key="10">
    <source>
        <dbReference type="SAM" id="MobiDB-lite"/>
    </source>
</evidence>
<dbReference type="PANTHER" id="PTHR24248">
    <property type="entry name" value="ADRENERGIC RECEPTOR-RELATED G-PROTEIN COUPLED RECEPTOR"/>
    <property type="match status" value="1"/>
</dbReference>
<evidence type="ECO:0000259" key="12">
    <source>
        <dbReference type="PROSITE" id="PS50262"/>
    </source>
</evidence>
<evidence type="ECO:0000256" key="2">
    <source>
        <dbReference type="ARBA" id="ARBA00022475"/>
    </source>
</evidence>
<feature type="compositionally biased region" description="Polar residues" evidence="10">
    <location>
        <begin position="284"/>
        <end position="294"/>
    </location>
</feature>
<feature type="transmembrane region" description="Helical" evidence="11">
    <location>
        <begin position="22"/>
        <end position="50"/>
    </location>
</feature>
<keyword evidence="3 11" id="KW-0812">Transmembrane</keyword>
<protein>
    <submittedName>
        <fullName evidence="13">5-hydroxytryptamine receptor 1A</fullName>
    </submittedName>
</protein>
<dbReference type="CDD" id="cd00637">
    <property type="entry name" value="7tm_classA_rhodopsin-like"/>
    <property type="match status" value="2"/>
</dbReference>
<keyword evidence="5" id="KW-0297">G-protein coupled receptor</keyword>
<dbReference type="Proteomes" id="UP000830375">
    <property type="component" value="Unassembled WGS sequence"/>
</dbReference>
<evidence type="ECO:0000256" key="1">
    <source>
        <dbReference type="ARBA" id="ARBA00004651"/>
    </source>
</evidence>
<dbReference type="Gene3D" id="1.20.1070.10">
    <property type="entry name" value="Rhodopsin 7-helix transmembrane proteins"/>
    <property type="match status" value="2"/>
</dbReference>
<evidence type="ECO:0000256" key="8">
    <source>
        <dbReference type="ARBA" id="ARBA00023170"/>
    </source>
</evidence>
<comment type="caution">
    <text evidence="13">The sequence shown here is derived from an EMBL/GenBank/DDBJ whole genome shotgun (WGS) entry which is preliminary data.</text>
</comment>
<dbReference type="PANTHER" id="PTHR24248:SF125">
    <property type="entry name" value="DOPAMINE D2-LIKE RECEPTOR"/>
    <property type="match status" value="1"/>
</dbReference>
<name>A0ABQ8LCD6_LABRO</name>
<feature type="domain" description="G-protein coupled receptors family 1 profile" evidence="12">
    <location>
        <begin position="42"/>
        <end position="564"/>
    </location>
</feature>
<feature type="compositionally biased region" description="Low complexity" evidence="10">
    <location>
        <begin position="454"/>
        <end position="472"/>
    </location>
</feature>
<sequence>MRSNFTVVWGQVNSTWKDTIEVAFVAANCLVLLVTLHVGILANLFVAWAVHHQKSLQTSNNALLVNLAIIDILRCAIDCPLLLSVVLSAGDAQDLGVLFCSAQIASFSLICCVQLLTLACISAERYQAIAHPFKNAERRKRITVWIALTWLLPISISVICVIFAKDSPVYVRCRGLRMETLDSYDTFGFYILTPIWCVCLTVIIGFYGRIFLLVRAHSRKIFDKGSFPPPDKKKEDTQKNKKEAKTNLENDTENPKTVDNDHLKPNEKESCGGNPPDLHPTSEELPTTSGNESFDVNKPELSTEMSRETKVTFIDELSNEAPQVLEVIEEPNDHQPTSEESSSPSTNEEDGATESSTQQDAVREVSVGSTSGEAGVASNAQEDLPAESSQSSVKGEDGEEESNDRRDNTSEAFSPSATEEDGTAEPSTAQDTAEETSPTSGNGFEGPEEQGALQETAAETSPASTEEATAAPQEEEEEVAGAVCMMPSLAQRERGNAKKESKLAKRSGYIIFTFLIFWIPLIATVFLNHVFYRNDKLAMEVFRELEILTVSLVCMTSLTNPIIYAAVNPQFRTEFHNLKTKWKAFFYTFIEFIFTCGDIRAEIPLCQTPHLISLFVLCCHMLLATN</sequence>
<feature type="transmembrane region" description="Helical" evidence="11">
    <location>
        <begin position="547"/>
        <end position="567"/>
    </location>
</feature>
<feature type="compositionally biased region" description="Polar residues" evidence="10">
    <location>
        <begin position="425"/>
        <end position="442"/>
    </location>
</feature>
<dbReference type="EMBL" id="JACTAM010000025">
    <property type="protein sequence ID" value="KAI2648377.1"/>
    <property type="molecule type" value="Genomic_DNA"/>
</dbReference>
<evidence type="ECO:0000313" key="13">
    <source>
        <dbReference type="EMBL" id="KAI2648377.1"/>
    </source>
</evidence>
<keyword evidence="4 11" id="KW-1133">Transmembrane helix</keyword>
<evidence type="ECO:0000256" key="3">
    <source>
        <dbReference type="ARBA" id="ARBA00022692"/>
    </source>
</evidence>
<evidence type="ECO:0000256" key="11">
    <source>
        <dbReference type="SAM" id="Phobius"/>
    </source>
</evidence>
<keyword evidence="2" id="KW-1003">Cell membrane</keyword>
<dbReference type="SMART" id="SM01381">
    <property type="entry name" value="7TM_GPCR_Srsx"/>
    <property type="match status" value="1"/>
</dbReference>
<feature type="transmembrane region" description="Helical" evidence="11">
    <location>
        <begin position="508"/>
        <end position="527"/>
    </location>
</feature>
<evidence type="ECO:0000256" key="5">
    <source>
        <dbReference type="ARBA" id="ARBA00023040"/>
    </source>
</evidence>
<dbReference type="PRINTS" id="PR00237">
    <property type="entry name" value="GPCRRHODOPSN"/>
</dbReference>
<evidence type="ECO:0000256" key="6">
    <source>
        <dbReference type="ARBA" id="ARBA00023136"/>
    </source>
</evidence>
<dbReference type="SUPFAM" id="SSF81321">
    <property type="entry name" value="Family A G protein-coupled receptor-like"/>
    <property type="match status" value="1"/>
</dbReference>
<evidence type="ECO:0000256" key="7">
    <source>
        <dbReference type="ARBA" id="ARBA00023157"/>
    </source>
</evidence>
<keyword evidence="14" id="KW-1185">Reference proteome</keyword>
<keyword evidence="7" id="KW-1015">Disulfide bond</keyword>
<keyword evidence="8 13" id="KW-0675">Receptor</keyword>
<keyword evidence="9" id="KW-0807">Transducer</keyword>
<reference evidence="13 14" key="1">
    <citation type="submission" date="2022-01" db="EMBL/GenBank/DDBJ databases">
        <title>A high-quality chromosome-level genome assembly of rohu carp, Labeo rohita.</title>
        <authorList>
            <person name="Arick M.A. II"/>
            <person name="Hsu C.-Y."/>
            <person name="Magbanua Z."/>
            <person name="Pechanova O."/>
            <person name="Grover C."/>
            <person name="Miller E."/>
            <person name="Thrash A."/>
            <person name="Ezzel L."/>
            <person name="Alam S."/>
            <person name="Benzie J."/>
            <person name="Hamilton M."/>
            <person name="Karsi A."/>
            <person name="Lawrence M.L."/>
            <person name="Peterson D.G."/>
        </authorList>
    </citation>
    <scope>NUCLEOTIDE SEQUENCE [LARGE SCALE GENOMIC DNA]</scope>
    <source>
        <strain evidence="14">BAU-BD-2019</strain>
        <tissue evidence="13">Blood</tissue>
    </source>
</reference>
<dbReference type="InterPro" id="IPR017452">
    <property type="entry name" value="GPCR_Rhodpsn_7TM"/>
</dbReference>
<keyword evidence="6 11" id="KW-0472">Membrane</keyword>
<evidence type="ECO:0000256" key="4">
    <source>
        <dbReference type="ARBA" id="ARBA00022989"/>
    </source>
</evidence>
<organism evidence="13 14">
    <name type="scientific">Labeo rohita</name>
    <name type="common">Indian major carp</name>
    <name type="synonym">Cyprinus rohita</name>
    <dbReference type="NCBI Taxonomy" id="84645"/>
    <lineage>
        <taxon>Eukaryota</taxon>
        <taxon>Metazoa</taxon>
        <taxon>Chordata</taxon>
        <taxon>Craniata</taxon>
        <taxon>Vertebrata</taxon>
        <taxon>Euteleostomi</taxon>
        <taxon>Actinopterygii</taxon>
        <taxon>Neopterygii</taxon>
        <taxon>Teleostei</taxon>
        <taxon>Ostariophysi</taxon>
        <taxon>Cypriniformes</taxon>
        <taxon>Cyprinidae</taxon>
        <taxon>Labeoninae</taxon>
        <taxon>Labeonini</taxon>
        <taxon>Labeo</taxon>
    </lineage>
</organism>
<feature type="transmembrane region" description="Helical" evidence="11">
    <location>
        <begin position="142"/>
        <end position="164"/>
    </location>
</feature>
<feature type="region of interest" description="Disordered" evidence="10">
    <location>
        <begin position="327"/>
        <end position="480"/>
    </location>
</feature>
<feature type="transmembrane region" description="Helical" evidence="11">
    <location>
        <begin position="187"/>
        <end position="214"/>
    </location>
</feature>
<evidence type="ECO:0000256" key="9">
    <source>
        <dbReference type="ARBA" id="ARBA00023224"/>
    </source>
</evidence>
<dbReference type="Pfam" id="PF00001">
    <property type="entry name" value="7tm_1"/>
    <property type="match status" value="1"/>
</dbReference>
<dbReference type="PROSITE" id="PS50262">
    <property type="entry name" value="G_PROTEIN_RECEP_F1_2"/>
    <property type="match status" value="1"/>
</dbReference>
<evidence type="ECO:0000313" key="14">
    <source>
        <dbReference type="Proteomes" id="UP000830375"/>
    </source>
</evidence>
<comment type="subcellular location">
    <subcellularLocation>
        <location evidence="1">Cell membrane</location>
        <topology evidence="1">Multi-pass membrane protein</topology>
    </subcellularLocation>
</comment>